<protein>
    <submittedName>
        <fullName evidence="1">Uncharacterized protein</fullName>
    </submittedName>
</protein>
<proteinExistence type="predicted"/>
<evidence type="ECO:0000313" key="1">
    <source>
        <dbReference type="EMBL" id="SBS77127.1"/>
    </source>
</evidence>
<dbReference type="AlphaFoldDB" id="A0A1Y5PEJ8"/>
<accession>A0A1Y5PEJ8</accession>
<reference evidence="1" key="1">
    <citation type="submission" date="2016-03" db="EMBL/GenBank/DDBJ databases">
        <authorList>
            <person name="Ploux O."/>
        </authorList>
    </citation>
    <scope>NUCLEOTIDE SEQUENCE</scope>
    <source>
        <strain evidence="1">UC10</strain>
    </source>
</reference>
<name>A0A1Y5PEJ8_9MYCO</name>
<sequence length="84" mass="9446">MTATNDRDRAWNTLYDEVKSRLDGVKLDGPWETRLRAAIDEVDDPVDLVVRLTGYSAGLAMRGRDNGFVQQKIDDALALFVKYG</sequence>
<gene>
    <name evidence="1" type="ORF">MHPYR_40129</name>
</gene>
<organism evidence="1">
    <name type="scientific">uncultured Mycobacterium sp</name>
    <dbReference type="NCBI Taxonomy" id="171292"/>
    <lineage>
        <taxon>Bacteria</taxon>
        <taxon>Bacillati</taxon>
        <taxon>Actinomycetota</taxon>
        <taxon>Actinomycetes</taxon>
        <taxon>Mycobacteriales</taxon>
        <taxon>Mycobacteriaceae</taxon>
        <taxon>Mycobacterium</taxon>
        <taxon>environmental samples</taxon>
    </lineage>
</organism>
<dbReference type="EMBL" id="FLQS01000034">
    <property type="protein sequence ID" value="SBS77127.1"/>
    <property type="molecule type" value="Genomic_DNA"/>
</dbReference>